<comment type="caution">
    <text evidence="1">The sequence shown here is derived from an EMBL/GenBank/DDBJ whole genome shotgun (WGS) entry which is preliminary data.</text>
</comment>
<dbReference type="Proteomes" id="UP001611548">
    <property type="component" value="Unassembled WGS sequence"/>
</dbReference>
<dbReference type="Gene3D" id="3.40.50.1000">
    <property type="entry name" value="HAD superfamily/HAD-like"/>
    <property type="match status" value="1"/>
</dbReference>
<keyword evidence="2" id="KW-1185">Reference proteome</keyword>
<evidence type="ECO:0000313" key="1">
    <source>
        <dbReference type="EMBL" id="MFI1966888.1"/>
    </source>
</evidence>
<evidence type="ECO:0000313" key="2">
    <source>
        <dbReference type="Proteomes" id="UP001611548"/>
    </source>
</evidence>
<proteinExistence type="predicted"/>
<dbReference type="InterPro" id="IPR023214">
    <property type="entry name" value="HAD_sf"/>
</dbReference>
<dbReference type="EMBL" id="JBIRWE010000012">
    <property type="protein sequence ID" value="MFI1966888.1"/>
    <property type="molecule type" value="Genomic_DNA"/>
</dbReference>
<dbReference type="PANTHER" id="PTHR43434:SF19">
    <property type="entry name" value="PHOSPHONOACETALDEHYDE HYDROLASE"/>
    <property type="match status" value="1"/>
</dbReference>
<reference evidence="1 2" key="1">
    <citation type="submission" date="2024-10" db="EMBL/GenBank/DDBJ databases">
        <title>The Natural Products Discovery Center: Release of the First 8490 Sequenced Strains for Exploring Actinobacteria Biosynthetic Diversity.</title>
        <authorList>
            <person name="Kalkreuter E."/>
            <person name="Kautsar S.A."/>
            <person name="Yang D."/>
            <person name="Bader C.D."/>
            <person name="Teijaro C.N."/>
            <person name="Fluegel L."/>
            <person name="Davis C.M."/>
            <person name="Simpson J.R."/>
            <person name="Lauterbach L."/>
            <person name="Steele A.D."/>
            <person name="Gui C."/>
            <person name="Meng S."/>
            <person name="Li G."/>
            <person name="Viehrig K."/>
            <person name="Ye F."/>
            <person name="Su P."/>
            <person name="Kiefer A.F."/>
            <person name="Nichols A."/>
            <person name="Cepeda A.J."/>
            <person name="Yan W."/>
            <person name="Fan B."/>
            <person name="Jiang Y."/>
            <person name="Adhikari A."/>
            <person name="Zheng C.-J."/>
            <person name="Schuster L."/>
            <person name="Cowan T.M."/>
            <person name="Smanski M.J."/>
            <person name="Chevrette M.G."/>
            <person name="De Carvalho L.P.S."/>
            <person name="Shen B."/>
        </authorList>
    </citation>
    <scope>NUCLEOTIDE SEQUENCE [LARGE SCALE GENOMIC DNA]</scope>
    <source>
        <strain evidence="1 2">NPDC020327</strain>
    </source>
</reference>
<dbReference type="PANTHER" id="PTHR43434">
    <property type="entry name" value="PHOSPHOGLYCOLATE PHOSPHATASE"/>
    <property type="match status" value="1"/>
</dbReference>
<dbReference type="InterPro" id="IPR036412">
    <property type="entry name" value="HAD-like_sf"/>
</dbReference>
<dbReference type="SUPFAM" id="SSF56784">
    <property type="entry name" value="HAD-like"/>
    <property type="match status" value="1"/>
</dbReference>
<protein>
    <submittedName>
        <fullName evidence="1">Phosphonatase-like hydrolase</fullName>
    </submittedName>
</protein>
<dbReference type="InterPro" id="IPR050155">
    <property type="entry name" value="HAD-like_hydrolase_sf"/>
</dbReference>
<gene>
    <name evidence="1" type="ORF">ACH429_22715</name>
</gene>
<name>A0ABW7UWP7_9ACTN</name>
<dbReference type="InterPro" id="IPR022468">
    <property type="entry name" value="PhnX-like"/>
</dbReference>
<organism evidence="1 2">
    <name type="scientific">Streptomyces pathocidini</name>
    <dbReference type="NCBI Taxonomy" id="1650571"/>
    <lineage>
        <taxon>Bacteria</taxon>
        <taxon>Bacillati</taxon>
        <taxon>Actinomycetota</taxon>
        <taxon>Actinomycetes</taxon>
        <taxon>Kitasatosporales</taxon>
        <taxon>Streptomycetaceae</taxon>
        <taxon>Streptomyces</taxon>
    </lineage>
</organism>
<dbReference type="NCBIfam" id="TIGR03351">
    <property type="entry name" value="PhnX-like"/>
    <property type="match status" value="1"/>
</dbReference>
<dbReference type="RefSeq" id="WP_398719365.1">
    <property type="nucleotide sequence ID" value="NZ_JBIRWE010000012.1"/>
</dbReference>
<sequence length="211" mass="22080">MAGTTVTDDGLVEAAFTRAVAGQGEDPEPMLPYIRKTMGESKITVFRALFPGDECRAQQVNSAFEKACTELIAEGRCAPLPGAAEAIAMLRDRGLKTVFTTGFSRTTQRAVLDALGWDDLVDLALCPADAGRGRPYPDLVFTALTRLGLDDVRSVAAAGDTSADMLTARRAGARIAAGVLTGAHDEAALRRAGATHVLASVAELPALVADH</sequence>
<dbReference type="Pfam" id="PF00702">
    <property type="entry name" value="Hydrolase"/>
    <property type="match status" value="1"/>
</dbReference>
<accession>A0ABW7UWP7</accession>